<dbReference type="SUPFAM" id="SSF46785">
    <property type="entry name" value="Winged helix' DNA-binding domain"/>
    <property type="match status" value="1"/>
</dbReference>
<dbReference type="Proteomes" id="UP000554965">
    <property type="component" value="Unassembled WGS sequence"/>
</dbReference>
<gene>
    <name evidence="1" type="ORF">MSIMFB_01084</name>
</gene>
<keyword evidence="2" id="KW-1185">Reference proteome</keyword>
<sequence>MTNDLPNRAHALLNGDDGLYSEWATASAIAMYALNAGYTEDDFVQLVSASDFAHYFATEDDGRDRSDRLASRLSKVWARAEDGWEPPIRDRNDVRQQLESLSQRIAEHRWHGRTASKDRAVAVALVQWAHEIGVWTLDAGTRELGMRAGVVHGTAKRALERLAGLGLISRDQDTPRQDNHAQRWVLNLGWGIRDNFDPYEPLPPEKRSCGLNMFLNHPVFLGSALGQTAERVWLDLADNGESTAREIADRIGGDPKTIRRALDTKLVASGLVVSETRQGGRGRPAKLYQLDPSAGRERMDQIAESFGVLDWYDRTAERYERERSGYREAQRQRAERDAARFAATSRPAPDDWWFSDRVTRWRGEACGASPSPCVGSGAGYWG</sequence>
<accession>A0A7Z7IK16</accession>
<protein>
    <submittedName>
        <fullName evidence="1">Uncharacterized protein</fullName>
    </submittedName>
</protein>
<dbReference type="Gene3D" id="1.10.10.10">
    <property type="entry name" value="Winged helix-like DNA-binding domain superfamily/Winged helix DNA-binding domain"/>
    <property type="match status" value="1"/>
</dbReference>
<evidence type="ECO:0000313" key="2">
    <source>
        <dbReference type="Proteomes" id="UP000554965"/>
    </source>
</evidence>
<dbReference type="AlphaFoldDB" id="A0A7Z7IK16"/>
<name>A0A7Z7IK16_9MYCO</name>
<dbReference type="RefSeq" id="WP_186241800.1">
    <property type="nucleotide sequence ID" value="NZ_OCTY01000002.1"/>
</dbReference>
<evidence type="ECO:0000313" key="1">
    <source>
        <dbReference type="EMBL" id="SOJ53584.1"/>
    </source>
</evidence>
<dbReference type="EMBL" id="OCTY01000002">
    <property type="protein sequence ID" value="SOJ53584.1"/>
    <property type="molecule type" value="Genomic_DNA"/>
</dbReference>
<comment type="caution">
    <text evidence="1">The sequence shown here is derived from an EMBL/GenBank/DDBJ whole genome shotgun (WGS) entry which is preliminary data.</text>
</comment>
<organism evidence="1 2">
    <name type="scientific">Mycobacterium simulans</name>
    <dbReference type="NCBI Taxonomy" id="627089"/>
    <lineage>
        <taxon>Bacteria</taxon>
        <taxon>Bacillati</taxon>
        <taxon>Actinomycetota</taxon>
        <taxon>Actinomycetes</taxon>
        <taxon>Mycobacteriales</taxon>
        <taxon>Mycobacteriaceae</taxon>
        <taxon>Mycobacterium</taxon>
    </lineage>
</organism>
<proteinExistence type="predicted"/>
<dbReference type="InterPro" id="IPR036390">
    <property type="entry name" value="WH_DNA-bd_sf"/>
</dbReference>
<reference evidence="1 2" key="1">
    <citation type="submission" date="2017-10" db="EMBL/GenBank/DDBJ databases">
        <authorList>
            <consortium name="Urmite Genomes"/>
        </authorList>
    </citation>
    <scope>NUCLEOTIDE SEQUENCE [LARGE SCALE GENOMIC DNA]</scope>
    <source>
        <strain evidence="1 2">FB-527</strain>
    </source>
</reference>
<dbReference type="InterPro" id="IPR036388">
    <property type="entry name" value="WH-like_DNA-bd_sf"/>
</dbReference>